<dbReference type="InterPro" id="IPR029071">
    <property type="entry name" value="Ubiquitin-like_domsf"/>
</dbReference>
<dbReference type="GeneTree" id="ENSGT00940000159886"/>
<name>F7AX71_MONDO</name>
<dbReference type="InterPro" id="IPR033614">
    <property type="entry name" value="RASSF1-6"/>
</dbReference>
<dbReference type="STRING" id="13616.ENSMODP00000023937"/>
<protein>
    <submittedName>
        <fullName evidence="3">Ras association domain family member 6</fullName>
    </submittedName>
</protein>
<dbReference type="HOGENOM" id="CLU_018893_0_0_1"/>
<evidence type="ECO:0000313" key="3">
    <source>
        <dbReference type="Ensembl" id="ENSMODP00000023937.3"/>
    </source>
</evidence>
<gene>
    <name evidence="3" type="primary">RASSF6</name>
</gene>
<evidence type="ECO:0000313" key="4">
    <source>
        <dbReference type="Proteomes" id="UP000002280"/>
    </source>
</evidence>
<dbReference type="PROSITE" id="PS50951">
    <property type="entry name" value="SARAH"/>
    <property type="match status" value="1"/>
</dbReference>
<evidence type="ECO:0000259" key="1">
    <source>
        <dbReference type="PROSITE" id="PS50200"/>
    </source>
</evidence>
<dbReference type="Bgee" id="ENSMODG00000019181">
    <property type="expression patterns" value="Expressed in placenta and 12 other cell types or tissues"/>
</dbReference>
<dbReference type="SUPFAM" id="SSF54236">
    <property type="entry name" value="Ubiquitin-like"/>
    <property type="match status" value="1"/>
</dbReference>
<dbReference type="FunCoup" id="F7AX71">
    <property type="interactions" value="172"/>
</dbReference>
<dbReference type="InterPro" id="IPR000159">
    <property type="entry name" value="RA_dom"/>
</dbReference>
<dbReference type="Gene3D" id="3.10.20.90">
    <property type="entry name" value="Phosphatidylinositol 3-kinase Catalytic Subunit, Chain A, domain 1"/>
    <property type="match status" value="1"/>
</dbReference>
<dbReference type="KEGG" id="mdo:100023700"/>
<dbReference type="InterPro" id="IPR049787">
    <property type="entry name" value="SARAH_RASSF6"/>
</dbReference>
<dbReference type="PROSITE" id="PS50200">
    <property type="entry name" value="RA"/>
    <property type="match status" value="1"/>
</dbReference>
<dbReference type="PANTHER" id="PTHR22738:SF3">
    <property type="entry name" value="RAS ASSOCIATION DOMAIN-CONTAINING PROTEIN 6"/>
    <property type="match status" value="1"/>
</dbReference>
<feature type="domain" description="Ras-associating" evidence="1">
    <location>
        <begin position="313"/>
        <end position="401"/>
    </location>
</feature>
<dbReference type="OMA" id="WIFVNER"/>
<dbReference type="InParanoid" id="F7AX71"/>
<dbReference type="Pfam" id="PF16517">
    <property type="entry name" value="Nore1-SARAH"/>
    <property type="match status" value="1"/>
</dbReference>
<keyword evidence="4" id="KW-1185">Reference proteome</keyword>
<dbReference type="CTD" id="166824"/>
<dbReference type="InterPro" id="IPR011524">
    <property type="entry name" value="SARAH_dom"/>
</dbReference>
<feature type="domain" description="SARAH" evidence="2">
    <location>
        <begin position="408"/>
        <end position="455"/>
    </location>
</feature>
<dbReference type="GO" id="GO:0007165">
    <property type="term" value="P:signal transduction"/>
    <property type="evidence" value="ECO:0000318"/>
    <property type="project" value="GO_Central"/>
</dbReference>
<dbReference type="AlphaFoldDB" id="F7AX71"/>
<dbReference type="Proteomes" id="UP000002280">
    <property type="component" value="Chromosome 5"/>
</dbReference>
<dbReference type="OrthoDB" id="9976881at2759"/>
<dbReference type="PANTHER" id="PTHR22738">
    <property type="entry name" value="RASSF"/>
    <property type="match status" value="1"/>
</dbReference>
<proteinExistence type="predicted"/>
<organism evidence="3 4">
    <name type="scientific">Monodelphis domestica</name>
    <name type="common">Gray short-tailed opossum</name>
    <dbReference type="NCBI Taxonomy" id="13616"/>
    <lineage>
        <taxon>Eukaryota</taxon>
        <taxon>Metazoa</taxon>
        <taxon>Chordata</taxon>
        <taxon>Craniata</taxon>
        <taxon>Vertebrata</taxon>
        <taxon>Euteleostomi</taxon>
        <taxon>Mammalia</taxon>
        <taxon>Metatheria</taxon>
        <taxon>Didelphimorphia</taxon>
        <taxon>Didelphidae</taxon>
        <taxon>Monodelphis</taxon>
    </lineage>
</organism>
<evidence type="ECO:0000259" key="2">
    <source>
        <dbReference type="PROSITE" id="PS50951"/>
    </source>
</evidence>
<dbReference type="GeneID" id="100023700"/>
<accession>F7AX71</accession>
<reference evidence="3" key="2">
    <citation type="submission" date="2025-08" db="UniProtKB">
        <authorList>
            <consortium name="Ensembl"/>
        </authorList>
    </citation>
    <scope>IDENTIFICATION</scope>
</reference>
<dbReference type="CDD" id="cd21895">
    <property type="entry name" value="SARAH_RASSF6"/>
    <property type="match status" value="1"/>
</dbReference>
<sequence length="464" mass="53758">MEPRKLAENRLRRVSLASPAVAKALTERQFPSPTGVRLGVFLSAAPLQENKHSQHALSHGECLRFPTRPSSLRVRVIINSLDFIRQWRDICQEESCLPCSKQNQANSSLSSLVLTSLPASLNEWRKMTTNPPQDPTLIFISEKKLITRDQLDHLLKTYNIFYGDQKNRHITYGEAGDDNIVIEGILDIFWGVQRPIQLKVQDEKQVPSFATIKSSSLFSQKGGMTRWGEFDDLYRISELERKQSAVDKVEDPQEDYVSYNSSTLRPQMKDEPDSPMLYRTMSEATLVRKKVNLGKIQRRDQQKHRVSINGHFYNHETSIFTPAFGYETRVRINSNMRTDEVIKQLLQKFKIENNPQDFALYIIYATGEKRRLKKTDIPLFHRLLQGPSQRNARIFLMDQDEEEISSDVAEYIHCHLSLLESILQKLNEEEAREIKKIITKFNTEKAFILKHLRNKIIVKTETTV</sequence>
<reference evidence="3 4" key="1">
    <citation type="journal article" date="2007" name="Nature">
        <title>Genome of the marsupial Monodelphis domestica reveals innovation in non-coding sequences.</title>
        <authorList>
            <person name="Mikkelsen T.S."/>
            <person name="Wakefield M.J."/>
            <person name="Aken B."/>
            <person name="Amemiya C.T."/>
            <person name="Chang J.L."/>
            <person name="Duke S."/>
            <person name="Garber M."/>
            <person name="Gentles A.J."/>
            <person name="Goodstadt L."/>
            <person name="Heger A."/>
            <person name="Jurka J."/>
            <person name="Kamal M."/>
            <person name="Mauceli E."/>
            <person name="Searle S.M."/>
            <person name="Sharpe T."/>
            <person name="Baker M.L."/>
            <person name="Batzer M.A."/>
            <person name="Benos P.V."/>
            <person name="Belov K."/>
            <person name="Clamp M."/>
            <person name="Cook A."/>
            <person name="Cuff J."/>
            <person name="Das R."/>
            <person name="Davidow L."/>
            <person name="Deakin J.E."/>
            <person name="Fazzari M.J."/>
            <person name="Glass J.L."/>
            <person name="Grabherr M."/>
            <person name="Greally J.M."/>
            <person name="Gu W."/>
            <person name="Hore T.A."/>
            <person name="Huttley G.A."/>
            <person name="Kleber M."/>
            <person name="Jirtle R.L."/>
            <person name="Koina E."/>
            <person name="Lee J.T."/>
            <person name="Mahony S."/>
            <person name="Marra M.A."/>
            <person name="Miller R.D."/>
            <person name="Nicholls R.D."/>
            <person name="Oda M."/>
            <person name="Papenfuss A.T."/>
            <person name="Parra Z.E."/>
            <person name="Pollock D.D."/>
            <person name="Ray D.A."/>
            <person name="Schein J.E."/>
            <person name="Speed T.P."/>
            <person name="Thompson K."/>
            <person name="VandeBerg J.L."/>
            <person name="Wade C.M."/>
            <person name="Walker J.A."/>
            <person name="Waters P.D."/>
            <person name="Webber C."/>
            <person name="Weidman J.R."/>
            <person name="Xie X."/>
            <person name="Zody M.C."/>
            <person name="Baldwin J."/>
            <person name="Abdouelleil A."/>
            <person name="Abdulkadir J."/>
            <person name="Abebe A."/>
            <person name="Abera B."/>
            <person name="Abreu J."/>
            <person name="Acer S.C."/>
            <person name="Aftuck L."/>
            <person name="Alexander A."/>
            <person name="An P."/>
            <person name="Anderson E."/>
            <person name="Anderson S."/>
            <person name="Arachi H."/>
            <person name="Azer M."/>
            <person name="Bachantsang P."/>
            <person name="Barry A."/>
            <person name="Bayul T."/>
            <person name="Berlin A."/>
            <person name="Bessette D."/>
            <person name="Bloom T."/>
            <person name="Bloom T."/>
            <person name="Boguslavskiy L."/>
            <person name="Bonnet C."/>
            <person name="Boukhgalter B."/>
            <person name="Bourzgui I."/>
            <person name="Brown A."/>
            <person name="Cahill P."/>
            <person name="Channer S."/>
            <person name="Cheshatsang Y."/>
            <person name="Chuda L."/>
            <person name="Citroen M."/>
            <person name="Collymore A."/>
            <person name="Cooke P."/>
            <person name="Costello M."/>
            <person name="D'Aco K."/>
            <person name="Daza R."/>
            <person name="De Haan G."/>
            <person name="DeGray S."/>
            <person name="DeMaso C."/>
            <person name="Dhargay N."/>
            <person name="Dooley K."/>
            <person name="Dooley E."/>
            <person name="Doricent M."/>
            <person name="Dorje P."/>
            <person name="Dorjee K."/>
            <person name="Dupes A."/>
            <person name="Elong R."/>
            <person name="Falk J."/>
            <person name="Farina A."/>
            <person name="Faro S."/>
            <person name="Ferguson D."/>
            <person name="Fisher S."/>
            <person name="Foley C.D."/>
            <person name="Franke A."/>
            <person name="Friedrich D."/>
            <person name="Gadbois L."/>
            <person name="Gearin G."/>
            <person name="Gearin C.R."/>
            <person name="Giannoukos G."/>
            <person name="Goode T."/>
            <person name="Graham J."/>
            <person name="Grandbois E."/>
            <person name="Grewal S."/>
            <person name="Gyaltsen K."/>
            <person name="Hafez N."/>
            <person name="Hagos B."/>
            <person name="Hall J."/>
            <person name="Henson C."/>
            <person name="Hollinger A."/>
            <person name="Honan T."/>
            <person name="Huard M.D."/>
            <person name="Hughes L."/>
            <person name="Hurhula B."/>
            <person name="Husby M.E."/>
            <person name="Kamat A."/>
            <person name="Kanga B."/>
            <person name="Kashin S."/>
            <person name="Khazanovich D."/>
            <person name="Kisner P."/>
            <person name="Lance K."/>
            <person name="Lara M."/>
            <person name="Lee W."/>
            <person name="Lennon N."/>
            <person name="Letendre F."/>
            <person name="LeVine R."/>
            <person name="Lipovsky A."/>
            <person name="Liu X."/>
            <person name="Liu J."/>
            <person name="Liu S."/>
            <person name="Lokyitsang T."/>
            <person name="Lokyitsang Y."/>
            <person name="Lubonja R."/>
            <person name="Lui A."/>
            <person name="MacDonald P."/>
            <person name="Magnisalis V."/>
            <person name="Maru K."/>
            <person name="Matthews C."/>
            <person name="McCusker W."/>
            <person name="McDonough S."/>
            <person name="Mehta T."/>
            <person name="Meldrim J."/>
            <person name="Meneus L."/>
            <person name="Mihai O."/>
            <person name="Mihalev A."/>
            <person name="Mihova T."/>
            <person name="Mittelman R."/>
            <person name="Mlenga V."/>
            <person name="Montmayeur A."/>
            <person name="Mulrain L."/>
            <person name="Navidi A."/>
            <person name="Naylor J."/>
            <person name="Negash T."/>
            <person name="Nguyen T."/>
            <person name="Nguyen N."/>
            <person name="Nicol R."/>
            <person name="Norbu C."/>
            <person name="Norbu N."/>
            <person name="Novod N."/>
            <person name="O'Neill B."/>
            <person name="Osman S."/>
            <person name="Markiewicz E."/>
            <person name="Oyono O.L."/>
            <person name="Patti C."/>
            <person name="Phunkhang P."/>
            <person name="Pierre F."/>
            <person name="Priest M."/>
            <person name="Raghuraman S."/>
            <person name="Rege F."/>
            <person name="Reyes R."/>
            <person name="Rise C."/>
            <person name="Rogov P."/>
            <person name="Ross K."/>
            <person name="Ryan E."/>
            <person name="Settipalli S."/>
            <person name="Shea T."/>
            <person name="Sherpa N."/>
            <person name="Shi L."/>
            <person name="Shih D."/>
            <person name="Sparrow T."/>
            <person name="Spaulding J."/>
            <person name="Stalker J."/>
            <person name="Stange-Thomann N."/>
            <person name="Stavropoulos S."/>
            <person name="Stone C."/>
            <person name="Strader C."/>
            <person name="Tesfaye S."/>
            <person name="Thomson T."/>
            <person name="Thoulutsang Y."/>
            <person name="Thoulutsang D."/>
            <person name="Topham K."/>
            <person name="Topping I."/>
            <person name="Tsamla T."/>
            <person name="Vassiliev H."/>
            <person name="Vo A."/>
            <person name="Wangchuk T."/>
            <person name="Wangdi T."/>
            <person name="Weiand M."/>
            <person name="Wilkinson J."/>
            <person name="Wilson A."/>
            <person name="Yadav S."/>
            <person name="Young G."/>
            <person name="Yu Q."/>
            <person name="Zembek L."/>
            <person name="Zhong D."/>
            <person name="Zimmer A."/>
            <person name="Zwirko Z."/>
            <person name="Jaffe D.B."/>
            <person name="Alvarez P."/>
            <person name="Brockman W."/>
            <person name="Butler J."/>
            <person name="Chin C."/>
            <person name="Gnerre S."/>
            <person name="MacCallum I."/>
            <person name="Graves J.A."/>
            <person name="Ponting C.P."/>
            <person name="Breen M."/>
            <person name="Samollow P.B."/>
            <person name="Lander E.S."/>
            <person name="Lindblad-Toh K."/>
        </authorList>
    </citation>
    <scope>NUCLEOTIDE SEQUENCE [LARGE SCALE GENOMIC DNA]</scope>
</reference>
<dbReference type="Pfam" id="PF00788">
    <property type="entry name" value="RA"/>
    <property type="match status" value="1"/>
</dbReference>
<dbReference type="SMART" id="SM00314">
    <property type="entry name" value="RA"/>
    <property type="match status" value="1"/>
</dbReference>
<dbReference type="Ensembl" id="ENSMODT00000024361.4">
    <property type="protein sequence ID" value="ENSMODP00000023937.3"/>
    <property type="gene ID" value="ENSMODG00000019181.4"/>
</dbReference>
<dbReference type="eggNOG" id="KOG4239">
    <property type="taxonomic scope" value="Eukaryota"/>
</dbReference>
<reference evidence="3" key="3">
    <citation type="submission" date="2025-09" db="UniProtKB">
        <authorList>
            <consortium name="Ensembl"/>
        </authorList>
    </citation>
    <scope>IDENTIFICATION</scope>
</reference>